<dbReference type="Proteomes" id="UP000078287">
    <property type="component" value="Unassembled WGS sequence"/>
</dbReference>
<gene>
    <name evidence="4" type="ORF">A6A03_16095</name>
</gene>
<evidence type="ECO:0000313" key="5">
    <source>
        <dbReference type="Proteomes" id="UP000078287"/>
    </source>
</evidence>
<dbReference type="Pfam" id="PF00596">
    <property type="entry name" value="Aldolase_II"/>
    <property type="match status" value="1"/>
</dbReference>
<comment type="caution">
    <text evidence="4">The sequence shown here is derived from an EMBL/GenBank/DDBJ whole genome shotgun (WGS) entry which is preliminary data.</text>
</comment>
<dbReference type="InterPro" id="IPR001303">
    <property type="entry name" value="Aldolase_II/adducin_N"/>
</dbReference>
<reference evidence="4 5" key="1">
    <citation type="submission" date="2016-04" db="EMBL/GenBank/DDBJ databases">
        <title>Chloroflexus islandicus sp. nov., a thermophilic filamentous anoxygenic phototrophic bacterium from geyser Strokkur (Iceland).</title>
        <authorList>
            <person name="Gaisin V.A."/>
            <person name="Kalashnikov A.M."/>
            <person name="Sukhacheva M.V."/>
            <person name="Grouzdev D.S."/>
            <person name="Ivanov T.M."/>
            <person name="Kuznetsov B."/>
            <person name="Gorlenko V.M."/>
        </authorList>
    </citation>
    <scope>NUCLEOTIDE SEQUENCE [LARGE SCALE GENOMIC DNA]</scope>
    <source>
        <strain evidence="5">isl-2</strain>
    </source>
</reference>
<dbReference type="GO" id="GO:0005829">
    <property type="term" value="C:cytosol"/>
    <property type="evidence" value="ECO:0007669"/>
    <property type="project" value="TreeGrafter"/>
</dbReference>
<dbReference type="PANTHER" id="PTHR22789:SF0">
    <property type="entry name" value="3-OXO-TETRONATE 4-PHOSPHATE DECARBOXYLASE-RELATED"/>
    <property type="match status" value="1"/>
</dbReference>
<dbReference type="Gene3D" id="3.40.225.10">
    <property type="entry name" value="Class II aldolase/adducin N-terminal domain"/>
    <property type="match status" value="1"/>
</dbReference>
<dbReference type="GO" id="GO:0016832">
    <property type="term" value="F:aldehyde-lyase activity"/>
    <property type="evidence" value="ECO:0007669"/>
    <property type="project" value="TreeGrafter"/>
</dbReference>
<accession>A0A178M7Y2</accession>
<protein>
    <submittedName>
        <fullName evidence="4">Aldolase</fullName>
    </submittedName>
</protein>
<dbReference type="InterPro" id="IPR036409">
    <property type="entry name" value="Aldolase_II/adducin_N_sf"/>
</dbReference>
<feature type="domain" description="Class II aldolase/adducin N-terminal" evidence="3">
    <location>
        <begin position="15"/>
        <end position="193"/>
    </location>
</feature>
<evidence type="ECO:0000259" key="3">
    <source>
        <dbReference type="SMART" id="SM01007"/>
    </source>
</evidence>
<evidence type="ECO:0000256" key="1">
    <source>
        <dbReference type="ARBA" id="ARBA00022723"/>
    </source>
</evidence>
<keyword evidence="5" id="KW-1185">Reference proteome</keyword>
<keyword evidence="1" id="KW-0479">Metal-binding</keyword>
<evidence type="ECO:0000313" key="4">
    <source>
        <dbReference type="EMBL" id="OAN44626.1"/>
    </source>
</evidence>
<evidence type="ECO:0000256" key="2">
    <source>
        <dbReference type="ARBA" id="ARBA00023239"/>
    </source>
</evidence>
<dbReference type="EMBL" id="LWQS01000063">
    <property type="protein sequence ID" value="OAN44626.1"/>
    <property type="molecule type" value="Genomic_DNA"/>
</dbReference>
<dbReference type="PANTHER" id="PTHR22789">
    <property type="entry name" value="FUCULOSE PHOSPHATE ALDOLASE"/>
    <property type="match status" value="1"/>
</dbReference>
<sequence length="225" mass="23982">MTTTELTEVEAALRAEMVLCGRLLYDRGLIVAGDGNLSARLPDGTILMTPAGLAKGMLTVDDLVVVDLDGRLIRGAPGRQPSSERYLHLFVYRQRPDVMACVHAHPPTAVGATLAGVNLAEPLLPEALIALGPIPTAPYALTGTPEMGAAIAPFVADHEAILLAYHGALTYGATLMQAFHRMEQIEHCARTLLAAHLFGGARPLPPERLAELAEVRRAFRAAGRI</sequence>
<dbReference type="STRING" id="1707952.A6A03_16095"/>
<organism evidence="4 5">
    <name type="scientific">Chloroflexus islandicus</name>
    <dbReference type="NCBI Taxonomy" id="1707952"/>
    <lineage>
        <taxon>Bacteria</taxon>
        <taxon>Bacillati</taxon>
        <taxon>Chloroflexota</taxon>
        <taxon>Chloroflexia</taxon>
        <taxon>Chloroflexales</taxon>
        <taxon>Chloroflexineae</taxon>
        <taxon>Chloroflexaceae</taxon>
        <taxon>Chloroflexus</taxon>
    </lineage>
</organism>
<name>A0A178M7Y2_9CHLR</name>
<dbReference type="SUPFAM" id="SSF53639">
    <property type="entry name" value="AraD/HMP-PK domain-like"/>
    <property type="match status" value="1"/>
</dbReference>
<proteinExistence type="predicted"/>
<dbReference type="AlphaFoldDB" id="A0A178M7Y2"/>
<dbReference type="RefSeq" id="WP_066788871.1">
    <property type="nucleotide sequence ID" value="NZ_LWQS01000063.1"/>
</dbReference>
<dbReference type="OrthoDB" id="9794581at2"/>
<keyword evidence="2" id="KW-0456">Lyase</keyword>
<dbReference type="GO" id="GO:0046872">
    <property type="term" value="F:metal ion binding"/>
    <property type="evidence" value="ECO:0007669"/>
    <property type="project" value="UniProtKB-KW"/>
</dbReference>
<dbReference type="SMART" id="SM01007">
    <property type="entry name" value="Aldolase_II"/>
    <property type="match status" value="1"/>
</dbReference>
<dbReference type="InterPro" id="IPR050197">
    <property type="entry name" value="Aldolase_class_II_sugar_metab"/>
</dbReference>
<dbReference type="GO" id="GO:0019323">
    <property type="term" value="P:pentose catabolic process"/>
    <property type="evidence" value="ECO:0007669"/>
    <property type="project" value="TreeGrafter"/>
</dbReference>